<feature type="compositionally biased region" description="Low complexity" evidence="2">
    <location>
        <begin position="80"/>
        <end position="96"/>
    </location>
</feature>
<dbReference type="Pfam" id="PF05564">
    <property type="entry name" value="Auxin_repressed"/>
    <property type="match status" value="1"/>
</dbReference>
<accession>A0AAV5D049</accession>
<dbReference type="PANTHER" id="PTHR33565:SF33">
    <property type="entry name" value="OS08G0453200 PROTEIN"/>
    <property type="match status" value="1"/>
</dbReference>
<dbReference type="Proteomes" id="UP001054889">
    <property type="component" value="Unassembled WGS sequence"/>
</dbReference>
<reference evidence="3" key="2">
    <citation type="submission" date="2021-12" db="EMBL/GenBank/DDBJ databases">
        <title>Resequencing data analysis of finger millet.</title>
        <authorList>
            <person name="Hatakeyama M."/>
            <person name="Aluri S."/>
            <person name="Balachadran M.T."/>
            <person name="Sivarajan S.R."/>
            <person name="Poveda L."/>
            <person name="Shimizu-Inatsugi R."/>
            <person name="Schlapbach R."/>
            <person name="Sreeman S.M."/>
            <person name="Shimizu K.K."/>
        </authorList>
    </citation>
    <scope>NUCLEOTIDE SEQUENCE</scope>
</reference>
<reference evidence="3" key="1">
    <citation type="journal article" date="2018" name="DNA Res.">
        <title>Multiple hybrid de novo genome assembly of finger millet, an orphan allotetraploid crop.</title>
        <authorList>
            <person name="Hatakeyama M."/>
            <person name="Aluri S."/>
            <person name="Balachadran M.T."/>
            <person name="Sivarajan S.R."/>
            <person name="Patrignani A."/>
            <person name="Gruter S."/>
            <person name="Poveda L."/>
            <person name="Shimizu-Inatsugi R."/>
            <person name="Baeten J."/>
            <person name="Francoijs K.J."/>
            <person name="Nataraja K.N."/>
            <person name="Reddy Y.A.N."/>
            <person name="Phadnis S."/>
            <person name="Ravikumar R.L."/>
            <person name="Schlapbach R."/>
            <person name="Sreeman S.M."/>
            <person name="Shimizu K.K."/>
        </authorList>
    </citation>
    <scope>NUCLEOTIDE SEQUENCE</scope>
</reference>
<sequence>MGLLDQLWDETVAGPRPDFGLGKLRKYSSFSPSSTSAWSSSAPAAAATNNDPPPPAAVTRSITIARPPALTVDASPRGESYSSSVPDSPASTPDSPFGSGATLRSISSSSLTPLFIWIENLSLFFGLYGTGRWLIGDWIPTRTCLGFPMKSFTTSNKHSFNEMGMKKKNLLLLLCCHFRHALRLVEWDAVTDL</sequence>
<evidence type="ECO:0000256" key="1">
    <source>
        <dbReference type="ARBA" id="ARBA00010502"/>
    </source>
</evidence>
<evidence type="ECO:0000313" key="3">
    <source>
        <dbReference type="EMBL" id="GJN03681.1"/>
    </source>
</evidence>
<protein>
    <submittedName>
        <fullName evidence="3">Uncharacterized protein</fullName>
    </submittedName>
</protein>
<dbReference type="InterPro" id="IPR008406">
    <property type="entry name" value="DRM/ARP"/>
</dbReference>
<comment type="similarity">
    <text evidence="1">Belongs to the DRM1/ARP family.</text>
</comment>
<evidence type="ECO:0000313" key="4">
    <source>
        <dbReference type="Proteomes" id="UP001054889"/>
    </source>
</evidence>
<feature type="region of interest" description="Disordered" evidence="2">
    <location>
        <begin position="1"/>
        <end position="99"/>
    </location>
</feature>
<dbReference type="EMBL" id="BQKI01000010">
    <property type="protein sequence ID" value="GJN03681.1"/>
    <property type="molecule type" value="Genomic_DNA"/>
</dbReference>
<evidence type="ECO:0000256" key="2">
    <source>
        <dbReference type="SAM" id="MobiDB-lite"/>
    </source>
</evidence>
<keyword evidence="4" id="KW-1185">Reference proteome</keyword>
<dbReference type="PANTHER" id="PTHR33565">
    <property type="entry name" value="DORMANCY-ASSOCIATED PROTEIN 1"/>
    <property type="match status" value="1"/>
</dbReference>
<gene>
    <name evidence="3" type="primary">ga21152</name>
    <name evidence="3" type="ORF">PR202_ga21152</name>
</gene>
<feature type="compositionally biased region" description="Low complexity" evidence="2">
    <location>
        <begin position="28"/>
        <end position="50"/>
    </location>
</feature>
<comment type="caution">
    <text evidence="3">The sequence shown here is derived from an EMBL/GenBank/DDBJ whole genome shotgun (WGS) entry which is preliminary data.</text>
</comment>
<proteinExistence type="inferred from homology"/>
<name>A0AAV5D049_ELECO</name>
<organism evidence="3 4">
    <name type="scientific">Eleusine coracana subsp. coracana</name>
    <dbReference type="NCBI Taxonomy" id="191504"/>
    <lineage>
        <taxon>Eukaryota</taxon>
        <taxon>Viridiplantae</taxon>
        <taxon>Streptophyta</taxon>
        <taxon>Embryophyta</taxon>
        <taxon>Tracheophyta</taxon>
        <taxon>Spermatophyta</taxon>
        <taxon>Magnoliopsida</taxon>
        <taxon>Liliopsida</taxon>
        <taxon>Poales</taxon>
        <taxon>Poaceae</taxon>
        <taxon>PACMAD clade</taxon>
        <taxon>Chloridoideae</taxon>
        <taxon>Cynodonteae</taxon>
        <taxon>Eleusininae</taxon>
        <taxon>Eleusine</taxon>
    </lineage>
</organism>
<dbReference type="AlphaFoldDB" id="A0AAV5D049"/>